<dbReference type="Gene3D" id="1.10.443.10">
    <property type="entry name" value="Intergrase catalytic core"/>
    <property type="match status" value="1"/>
</dbReference>
<evidence type="ECO:0000256" key="1">
    <source>
        <dbReference type="ARBA" id="ARBA00022558"/>
    </source>
</evidence>
<dbReference type="GO" id="GO:0006310">
    <property type="term" value="P:DNA recombination"/>
    <property type="evidence" value="ECO:0007669"/>
    <property type="project" value="UniProtKB-KW"/>
</dbReference>
<dbReference type="SUPFAM" id="SSF56349">
    <property type="entry name" value="DNA breaking-rejoining enzymes"/>
    <property type="match status" value="1"/>
</dbReference>
<evidence type="ECO:0000256" key="3">
    <source>
        <dbReference type="ARBA" id="ARBA00023163"/>
    </source>
</evidence>
<organism evidence="6 7">
    <name type="scientific">Dulcicalothrix desertica PCC 7102</name>
    <dbReference type="NCBI Taxonomy" id="232991"/>
    <lineage>
        <taxon>Bacteria</taxon>
        <taxon>Bacillati</taxon>
        <taxon>Cyanobacteriota</taxon>
        <taxon>Cyanophyceae</taxon>
        <taxon>Nostocales</taxon>
        <taxon>Calotrichaceae</taxon>
        <taxon>Dulcicalothrix</taxon>
    </lineage>
</organism>
<evidence type="ECO:0000256" key="2">
    <source>
        <dbReference type="ARBA" id="ARBA00023015"/>
    </source>
</evidence>
<feature type="domain" description="Tyr recombinase" evidence="5">
    <location>
        <begin position="1"/>
        <end position="144"/>
    </location>
</feature>
<evidence type="ECO:0000256" key="4">
    <source>
        <dbReference type="ARBA" id="ARBA00023172"/>
    </source>
</evidence>
<keyword evidence="4" id="KW-0233">DNA recombination</keyword>
<dbReference type="PANTHER" id="PTHR30349:SF62">
    <property type="entry name" value="TYPE 1 FIMBRIAE REGULATORY PROTEIN FIMB-RELATED"/>
    <property type="match status" value="1"/>
</dbReference>
<evidence type="ECO:0000313" key="6">
    <source>
        <dbReference type="EMBL" id="RUS93915.1"/>
    </source>
</evidence>
<dbReference type="Proteomes" id="UP000271624">
    <property type="component" value="Unassembled WGS sequence"/>
</dbReference>
<dbReference type="GO" id="GO:0003677">
    <property type="term" value="F:DNA binding"/>
    <property type="evidence" value="ECO:0007669"/>
    <property type="project" value="InterPro"/>
</dbReference>
<proteinExistence type="predicted"/>
<evidence type="ECO:0000313" key="7">
    <source>
        <dbReference type="Proteomes" id="UP000271624"/>
    </source>
</evidence>
<name>A0A3S1A580_9CYAN</name>
<dbReference type="GO" id="GO:0015074">
    <property type="term" value="P:DNA integration"/>
    <property type="evidence" value="ECO:0007669"/>
    <property type="project" value="InterPro"/>
</dbReference>
<reference evidence="6" key="2">
    <citation type="journal article" date="2019" name="Genome Biol. Evol.">
        <title>Day and night: Metabolic profiles and evolutionary relationships of six axenic non-marine cyanobacteria.</title>
        <authorList>
            <person name="Will S.E."/>
            <person name="Henke P."/>
            <person name="Boedeker C."/>
            <person name="Huang S."/>
            <person name="Brinkmann H."/>
            <person name="Rohde M."/>
            <person name="Jarek M."/>
            <person name="Friedl T."/>
            <person name="Seufert S."/>
            <person name="Schumacher M."/>
            <person name="Overmann J."/>
            <person name="Neumann-Schaal M."/>
            <person name="Petersen J."/>
        </authorList>
    </citation>
    <scope>NUCLEOTIDE SEQUENCE [LARGE SCALE GENOMIC DNA]</scope>
    <source>
        <strain evidence="6">PCC 7102</strain>
    </source>
</reference>
<keyword evidence="3" id="KW-0804">Transcription</keyword>
<dbReference type="Pfam" id="PF00589">
    <property type="entry name" value="Phage_integrase"/>
    <property type="match status" value="1"/>
</dbReference>
<dbReference type="InterPro" id="IPR002104">
    <property type="entry name" value="Integrase_catalytic"/>
</dbReference>
<keyword evidence="2" id="KW-0805">Transcription regulation</keyword>
<dbReference type="InterPro" id="IPR013762">
    <property type="entry name" value="Integrase-like_cat_sf"/>
</dbReference>
<dbReference type="InterPro" id="IPR050090">
    <property type="entry name" value="Tyrosine_recombinase_XerCD"/>
</dbReference>
<evidence type="ECO:0000259" key="5">
    <source>
        <dbReference type="PROSITE" id="PS51898"/>
    </source>
</evidence>
<keyword evidence="7" id="KW-1185">Reference proteome</keyword>
<protein>
    <submittedName>
        <fullName evidence="6">Pilus protein</fullName>
    </submittedName>
</protein>
<gene>
    <name evidence="6" type="ORF">DSM106972_095140</name>
</gene>
<dbReference type="InterPro" id="IPR011010">
    <property type="entry name" value="DNA_brk_join_enz"/>
</dbReference>
<reference evidence="6" key="1">
    <citation type="submission" date="2018-12" db="EMBL/GenBank/DDBJ databases">
        <authorList>
            <person name="Will S."/>
            <person name="Neumann-Schaal M."/>
            <person name="Henke P."/>
        </authorList>
    </citation>
    <scope>NUCLEOTIDE SEQUENCE</scope>
    <source>
        <strain evidence="6">PCC 7102</strain>
    </source>
</reference>
<dbReference type="EMBL" id="RSCL01000054">
    <property type="protein sequence ID" value="RUS93915.1"/>
    <property type="molecule type" value="Genomic_DNA"/>
</dbReference>
<dbReference type="PANTHER" id="PTHR30349">
    <property type="entry name" value="PHAGE INTEGRASE-RELATED"/>
    <property type="match status" value="1"/>
</dbReference>
<comment type="caution">
    <text evidence="6">The sequence shown here is derived from an EMBL/GenBank/DDBJ whole genome shotgun (WGS) entry which is preliminary data.</text>
</comment>
<dbReference type="AlphaFoldDB" id="A0A3S1A580"/>
<sequence>MFRHGLRVSEACELRWDAISLIDGEIFITRKKGSESGTHPLPEDEIEALGRLRSSNPNNDYVFVGERGEVLTPAAVQRLLSRLGKLAGLTIKVHPHQLRHACGYYLVNAGYSTRTIQDFLGHRDIRHTERYTKLNSKRFSNIDWNKGKEQPF</sequence>
<dbReference type="PROSITE" id="PS51898">
    <property type="entry name" value="TYR_RECOMBINASE"/>
    <property type="match status" value="1"/>
</dbReference>
<accession>A0A3S1A580</accession>
<keyword evidence="1" id="KW-1029">Fimbrium biogenesis</keyword>